<keyword evidence="3" id="KW-0539">Nucleus</keyword>
<feature type="compositionally biased region" description="Pro residues" evidence="4">
    <location>
        <begin position="160"/>
        <end position="195"/>
    </location>
</feature>
<feature type="compositionally biased region" description="Pro residues" evidence="4">
    <location>
        <begin position="92"/>
        <end position="101"/>
    </location>
</feature>
<feature type="region of interest" description="Disordered" evidence="4">
    <location>
        <begin position="1"/>
        <end position="282"/>
    </location>
</feature>
<keyword evidence="6" id="KW-1185">Reference proteome</keyword>
<comment type="caution">
    <text evidence="5">The sequence shown here is derived from an EMBL/GenBank/DDBJ whole genome shotgun (WGS) entry which is preliminary data.</text>
</comment>
<dbReference type="GO" id="GO:0016593">
    <property type="term" value="C:Cdc73/Paf1 complex"/>
    <property type="evidence" value="ECO:0007669"/>
    <property type="project" value="InterPro"/>
</dbReference>
<feature type="compositionally biased region" description="Acidic residues" evidence="4">
    <location>
        <begin position="708"/>
        <end position="724"/>
    </location>
</feature>
<feature type="compositionally biased region" description="Polar residues" evidence="4">
    <location>
        <begin position="67"/>
        <end position="79"/>
    </location>
</feature>
<dbReference type="Proteomes" id="UP001279734">
    <property type="component" value="Unassembled WGS sequence"/>
</dbReference>
<comment type="similarity">
    <text evidence="2">Belongs to the PAF1 family.</text>
</comment>
<feature type="compositionally biased region" description="Basic and acidic residues" evidence="4">
    <location>
        <begin position="240"/>
        <end position="279"/>
    </location>
</feature>
<dbReference type="PANTHER" id="PTHR23188">
    <property type="entry name" value="RNA POLYMERASE II-ASSOCIATED FACTOR 1 HOMOLOG"/>
    <property type="match status" value="1"/>
</dbReference>
<feature type="compositionally biased region" description="Pro residues" evidence="4">
    <location>
        <begin position="1"/>
        <end position="13"/>
    </location>
</feature>
<comment type="subcellular location">
    <subcellularLocation>
        <location evidence="1">Nucleus</location>
    </subcellularLocation>
</comment>
<proteinExistence type="inferred from homology"/>
<gene>
    <name evidence="5" type="ORF">Nepgr_025209</name>
</gene>
<evidence type="ECO:0000256" key="1">
    <source>
        <dbReference type="ARBA" id="ARBA00004123"/>
    </source>
</evidence>
<reference evidence="5" key="1">
    <citation type="submission" date="2023-05" db="EMBL/GenBank/DDBJ databases">
        <title>Nepenthes gracilis genome sequencing.</title>
        <authorList>
            <person name="Fukushima K."/>
        </authorList>
    </citation>
    <scope>NUCLEOTIDE SEQUENCE</scope>
    <source>
        <strain evidence="5">SING2019-196</strain>
    </source>
</reference>
<evidence type="ECO:0000313" key="6">
    <source>
        <dbReference type="Proteomes" id="UP001279734"/>
    </source>
</evidence>
<dbReference type="InterPro" id="IPR007133">
    <property type="entry name" value="RNA_pol_II-assoc_Paf1"/>
</dbReference>
<evidence type="ECO:0008006" key="7">
    <source>
        <dbReference type="Google" id="ProtNLM"/>
    </source>
</evidence>
<dbReference type="GO" id="GO:0000993">
    <property type="term" value="F:RNA polymerase II complex binding"/>
    <property type="evidence" value="ECO:0007669"/>
    <property type="project" value="TreeGrafter"/>
</dbReference>
<feature type="compositionally biased region" description="Low complexity" evidence="4">
    <location>
        <begin position="129"/>
        <end position="141"/>
    </location>
</feature>
<dbReference type="AlphaFoldDB" id="A0AAD3T696"/>
<feature type="compositionally biased region" description="Polar residues" evidence="4">
    <location>
        <begin position="45"/>
        <end position="59"/>
    </location>
</feature>
<dbReference type="EMBL" id="BSYO01000026">
    <property type="protein sequence ID" value="GMH23366.1"/>
    <property type="molecule type" value="Genomic_DNA"/>
</dbReference>
<dbReference type="GO" id="GO:0006368">
    <property type="term" value="P:transcription elongation by RNA polymerase II"/>
    <property type="evidence" value="ECO:0007669"/>
    <property type="project" value="InterPro"/>
</dbReference>
<evidence type="ECO:0000256" key="3">
    <source>
        <dbReference type="ARBA" id="ARBA00023242"/>
    </source>
</evidence>
<dbReference type="Pfam" id="PF03985">
    <property type="entry name" value="Paf1"/>
    <property type="match status" value="1"/>
</dbReference>
<dbReference type="GO" id="GO:0003682">
    <property type="term" value="F:chromatin binding"/>
    <property type="evidence" value="ECO:0007669"/>
    <property type="project" value="TreeGrafter"/>
</dbReference>
<evidence type="ECO:0000256" key="4">
    <source>
        <dbReference type="SAM" id="MobiDB-lite"/>
    </source>
</evidence>
<feature type="compositionally biased region" description="Pro residues" evidence="4">
    <location>
        <begin position="108"/>
        <end position="128"/>
    </location>
</feature>
<accession>A0AAD3T696</accession>
<feature type="compositionally biased region" description="Low complexity" evidence="4">
    <location>
        <begin position="148"/>
        <end position="159"/>
    </location>
</feature>
<evidence type="ECO:0000256" key="2">
    <source>
        <dbReference type="ARBA" id="ARBA00007560"/>
    </source>
</evidence>
<dbReference type="PANTHER" id="PTHR23188:SF12">
    <property type="entry name" value="RNA POLYMERASE II-ASSOCIATED FACTOR 1 HOMOLOG"/>
    <property type="match status" value="1"/>
</dbReference>
<sequence>MASYRPYPPPSSLGPPHGQNPLPPPPPRPQSHGNQYAQDWGSVASFPQNYNPMPQNSNFHHAGYGSSAHQYGSSRSQLLPTLAPPSSHQQQAPPPPPPQQPPQQYLYPPLPPPPPDSSYQPPPPPPPAMSQKSMSVQQQSQPGPMYFPSSQYSQYSQQPLQPPQPPPPPPPPSSPPPSSSIPPPPPLSPPPPPPSLAHVPAQTKESEQDRGMQERERTSKGGNQQVVSKQQKPPVPLVPARKENGPSGRVETEEERRLRKKKEMERQRQEERSRQKLKESQNAVLRKTQMLSSAEKGHGSIAGSHMGERRTTPLLSSEMFENRLKKPTTFLCRMKFRNELPDPTAQPKLMTIKRDKDRFTRYTITSLEKMHKSKLYVEPDLGIPLDLLDLSVFNPPKERQPLSPEDEELLHDDEPVTLLKKDGIRRKDRPSDHGVSWLVKTQYISPLSNESTKQSLTEKQAKELRETREGRNILENLNDRERQIQEILASFEACKSRPVHATDKSLQPVEIFPLLPNFDRYDDQFVVANFDGEPTADSEMFSKMDKSVRDSHESEAIMKSFVVTGSDPDKPERFLGYMVPSPDELNKDLYDEDDDVPFSWVREYNWDVKGEDLDDIQTYLVSFDENTAHYLPLPTKLGLRKRRAKEGKSNEDVEQFAPPAKVTVRRRDTTAVIEKKDSRIPAYSRAMALSSRRGVLDDEDALGRLNEGDEDMGQYSAAEDDISE</sequence>
<protein>
    <recommendedName>
        <fullName evidence="7">Protein PAF1 homolog</fullName>
    </recommendedName>
</protein>
<evidence type="ECO:0000313" key="5">
    <source>
        <dbReference type="EMBL" id="GMH23366.1"/>
    </source>
</evidence>
<name>A0AAD3T696_NEPGR</name>
<feature type="region of interest" description="Disordered" evidence="4">
    <location>
        <begin position="698"/>
        <end position="724"/>
    </location>
</feature>
<organism evidence="5 6">
    <name type="scientific">Nepenthes gracilis</name>
    <name type="common">Slender pitcher plant</name>
    <dbReference type="NCBI Taxonomy" id="150966"/>
    <lineage>
        <taxon>Eukaryota</taxon>
        <taxon>Viridiplantae</taxon>
        <taxon>Streptophyta</taxon>
        <taxon>Embryophyta</taxon>
        <taxon>Tracheophyta</taxon>
        <taxon>Spermatophyta</taxon>
        <taxon>Magnoliopsida</taxon>
        <taxon>eudicotyledons</taxon>
        <taxon>Gunneridae</taxon>
        <taxon>Pentapetalae</taxon>
        <taxon>Caryophyllales</taxon>
        <taxon>Nepenthaceae</taxon>
        <taxon>Nepenthes</taxon>
    </lineage>
</organism>
<feature type="compositionally biased region" description="Basic and acidic residues" evidence="4">
    <location>
        <begin position="204"/>
        <end position="219"/>
    </location>
</feature>